<gene>
    <name evidence="2" type="ORF">A2561_05110</name>
</gene>
<dbReference type="PANTHER" id="PTHR33933:SF1">
    <property type="entry name" value="PROTEIN ADENYLYLTRANSFERASE MNTA-RELATED"/>
    <property type="match status" value="1"/>
</dbReference>
<reference evidence="2 3" key="1">
    <citation type="journal article" date="2016" name="Nat. Commun.">
        <title>Thousands of microbial genomes shed light on interconnected biogeochemical processes in an aquifer system.</title>
        <authorList>
            <person name="Anantharaman K."/>
            <person name="Brown C.T."/>
            <person name="Hug L.A."/>
            <person name="Sharon I."/>
            <person name="Castelle C.J."/>
            <person name="Probst A.J."/>
            <person name="Thomas B.C."/>
            <person name="Singh A."/>
            <person name="Wilkins M.J."/>
            <person name="Karaoz U."/>
            <person name="Brodie E.L."/>
            <person name="Williams K.H."/>
            <person name="Hubbard S.S."/>
            <person name="Banfield J.F."/>
        </authorList>
    </citation>
    <scope>NUCLEOTIDE SEQUENCE [LARGE SCALE GENOMIC DNA]</scope>
</reference>
<dbReference type="InterPro" id="IPR043519">
    <property type="entry name" value="NT_sf"/>
</dbReference>
<dbReference type="Proteomes" id="UP000178935">
    <property type="component" value="Unassembled WGS sequence"/>
</dbReference>
<feature type="domain" description="Polymerase beta nucleotidyltransferase" evidence="1">
    <location>
        <begin position="8"/>
        <end position="103"/>
    </location>
</feature>
<dbReference type="InterPro" id="IPR052548">
    <property type="entry name" value="Type_VII_TA_antitoxin"/>
</dbReference>
<organism evidence="2 3">
    <name type="scientific">Candidatus Staskawiczbacteria bacterium RIFOXYD1_FULL_32_13</name>
    <dbReference type="NCBI Taxonomy" id="1802234"/>
    <lineage>
        <taxon>Bacteria</taxon>
        <taxon>Candidatus Staskawicziibacteriota</taxon>
    </lineage>
</organism>
<sequence>MIKENEIKKITDVIVEKYQPEKIYLFGSFAWGNPTKDSDFDLFVIKDTNRNPFDRVRDVYRIIFNIGGAVDVLVYTPDQLERRKKLNDPFVMKIINEGKLLYAK</sequence>
<dbReference type="Pfam" id="PF18765">
    <property type="entry name" value="Polbeta"/>
    <property type="match status" value="1"/>
</dbReference>
<dbReference type="AlphaFoldDB" id="A0A1G2JNX2"/>
<evidence type="ECO:0000313" key="2">
    <source>
        <dbReference type="EMBL" id="OGZ88837.1"/>
    </source>
</evidence>
<evidence type="ECO:0000313" key="3">
    <source>
        <dbReference type="Proteomes" id="UP000178935"/>
    </source>
</evidence>
<dbReference type="Gene3D" id="3.30.460.10">
    <property type="entry name" value="Beta Polymerase, domain 2"/>
    <property type="match status" value="1"/>
</dbReference>
<proteinExistence type="predicted"/>
<name>A0A1G2JNX2_9BACT</name>
<protein>
    <recommendedName>
        <fullName evidence="1">Polymerase beta nucleotidyltransferase domain-containing protein</fullName>
    </recommendedName>
</protein>
<dbReference type="CDD" id="cd05403">
    <property type="entry name" value="NT_KNTase_like"/>
    <property type="match status" value="1"/>
</dbReference>
<dbReference type="EMBL" id="MHPU01000016">
    <property type="protein sequence ID" value="OGZ88837.1"/>
    <property type="molecule type" value="Genomic_DNA"/>
</dbReference>
<accession>A0A1G2JNX2</accession>
<dbReference type="SUPFAM" id="SSF81301">
    <property type="entry name" value="Nucleotidyltransferase"/>
    <property type="match status" value="1"/>
</dbReference>
<evidence type="ECO:0000259" key="1">
    <source>
        <dbReference type="Pfam" id="PF18765"/>
    </source>
</evidence>
<comment type="caution">
    <text evidence="2">The sequence shown here is derived from an EMBL/GenBank/DDBJ whole genome shotgun (WGS) entry which is preliminary data.</text>
</comment>
<dbReference type="InterPro" id="IPR041633">
    <property type="entry name" value="Polbeta"/>
</dbReference>
<dbReference type="PANTHER" id="PTHR33933">
    <property type="entry name" value="NUCLEOTIDYLTRANSFERASE"/>
    <property type="match status" value="1"/>
</dbReference>